<dbReference type="PROSITE" id="PS00639">
    <property type="entry name" value="THIOL_PROTEASE_HIS"/>
    <property type="match status" value="1"/>
</dbReference>
<accession>A0ABQ7MCH1</accession>
<evidence type="ECO:0000259" key="8">
    <source>
        <dbReference type="SMART" id="SM00645"/>
    </source>
</evidence>
<protein>
    <recommendedName>
        <fullName evidence="11">Granulins domain-containing protein</fullName>
    </recommendedName>
</protein>
<evidence type="ECO:0000259" key="7">
    <source>
        <dbReference type="SMART" id="SM00277"/>
    </source>
</evidence>
<feature type="domain" description="Peptidase C1A papain C-terminal" evidence="8">
    <location>
        <begin position="27"/>
        <end position="196"/>
    </location>
</feature>
<dbReference type="PROSITE" id="PS00640">
    <property type="entry name" value="THIOL_PROTEASE_ASN"/>
    <property type="match status" value="1"/>
</dbReference>
<evidence type="ECO:0000256" key="6">
    <source>
        <dbReference type="ARBA" id="ARBA00023180"/>
    </source>
</evidence>
<dbReference type="InterPro" id="IPR025661">
    <property type="entry name" value="Pept_asp_AS"/>
</dbReference>
<comment type="similarity">
    <text evidence="1">Belongs to the peptidase C1 family.</text>
</comment>
<dbReference type="PANTHER" id="PTHR12411">
    <property type="entry name" value="CYSTEINE PROTEASE FAMILY C1-RELATED"/>
    <property type="match status" value="1"/>
</dbReference>
<dbReference type="SUPFAM" id="SSF57277">
    <property type="entry name" value="Granulin repeat"/>
    <property type="match status" value="1"/>
</dbReference>
<dbReference type="InterPro" id="IPR000118">
    <property type="entry name" value="Granulin"/>
</dbReference>
<keyword evidence="2" id="KW-0645">Protease</keyword>
<dbReference type="InterPro" id="IPR038765">
    <property type="entry name" value="Papain-like_cys_pep_sf"/>
</dbReference>
<dbReference type="SMART" id="SM00277">
    <property type="entry name" value="GRAN"/>
    <property type="match status" value="1"/>
</dbReference>
<dbReference type="PROSITE" id="PS00139">
    <property type="entry name" value="THIOL_PROTEASE_CYS"/>
    <property type="match status" value="1"/>
</dbReference>
<dbReference type="Pfam" id="PF00112">
    <property type="entry name" value="Peptidase_C1"/>
    <property type="match status" value="2"/>
</dbReference>
<feature type="domain" description="Granulins" evidence="7">
    <location>
        <begin position="219"/>
        <end position="276"/>
    </location>
</feature>
<sequence>MYVGSRLKRRTSTRTSLRYEARVGDALPESVDWRKEGAVAEVKDQGSCGSCWAFSAIGAAEGVNKIVTEDLISLSEQELVDCDTPYNEGCNGGLMNYAFKFIINNGGVDTEEDYPYKDVDGRCDQTRVGIFDGICGTNLDHGVLAVGYGTENRKDYWIVKNSWGSSWGESGYIRMERNIAASGGKCGIAVEPSYPIKNGQNPPNPGPSPPSPIKPPIQCDNYYTCPQRYTCCCLFEYGKYCIAWGCCPLEAATCCDDNDSCCPHDYPVCDLDHGTCLMSKNSLFSVKALKRQPATLFWSHSRKNIA</sequence>
<evidence type="ECO:0000256" key="2">
    <source>
        <dbReference type="ARBA" id="ARBA00022670"/>
    </source>
</evidence>
<dbReference type="Gene3D" id="2.10.25.160">
    <property type="entry name" value="Granulin"/>
    <property type="match status" value="1"/>
</dbReference>
<keyword evidence="6" id="KW-0325">Glycoprotein</keyword>
<dbReference type="CDD" id="cd02248">
    <property type="entry name" value="Peptidase_C1A"/>
    <property type="match status" value="1"/>
</dbReference>
<dbReference type="PRINTS" id="PR00705">
    <property type="entry name" value="PAPAIN"/>
</dbReference>
<keyword evidence="10" id="KW-1185">Reference proteome</keyword>
<dbReference type="Gene3D" id="3.90.70.10">
    <property type="entry name" value="Cysteine proteinases"/>
    <property type="match status" value="2"/>
</dbReference>
<dbReference type="InterPro" id="IPR025660">
    <property type="entry name" value="Pept_his_AS"/>
</dbReference>
<name>A0ABQ7MCH1_BRACM</name>
<dbReference type="InterPro" id="IPR000169">
    <property type="entry name" value="Pept_cys_AS"/>
</dbReference>
<dbReference type="EMBL" id="JADBGQ010000005">
    <property type="protein sequence ID" value="KAG5396469.1"/>
    <property type="molecule type" value="Genomic_DNA"/>
</dbReference>
<keyword evidence="3" id="KW-0378">Hydrolase</keyword>
<dbReference type="InterPro" id="IPR039417">
    <property type="entry name" value="Peptidase_C1A_papain-like"/>
</dbReference>
<reference evidence="9 10" key="1">
    <citation type="submission" date="2021-03" db="EMBL/GenBank/DDBJ databases">
        <authorList>
            <person name="King G.J."/>
            <person name="Bancroft I."/>
            <person name="Baten A."/>
            <person name="Bloomfield J."/>
            <person name="Borpatragohain P."/>
            <person name="He Z."/>
            <person name="Irish N."/>
            <person name="Irwin J."/>
            <person name="Liu K."/>
            <person name="Mauleon R.P."/>
            <person name="Moore J."/>
            <person name="Morris R."/>
            <person name="Ostergaard L."/>
            <person name="Wang B."/>
            <person name="Wells R."/>
        </authorList>
    </citation>
    <scope>NUCLEOTIDE SEQUENCE [LARGE SCALE GENOMIC DNA]</scope>
    <source>
        <strain evidence="9">R-o-18</strain>
        <tissue evidence="9">Leaf</tissue>
    </source>
</reference>
<dbReference type="Pfam" id="PF00396">
    <property type="entry name" value="Granulin"/>
    <property type="match status" value="1"/>
</dbReference>
<comment type="caution">
    <text evidence="9">The sequence shown here is derived from an EMBL/GenBank/DDBJ whole genome shotgun (WGS) entry which is preliminary data.</text>
</comment>
<evidence type="ECO:0000256" key="3">
    <source>
        <dbReference type="ARBA" id="ARBA00022801"/>
    </source>
</evidence>
<dbReference type="SMART" id="SM00645">
    <property type="entry name" value="Pept_C1"/>
    <property type="match status" value="1"/>
</dbReference>
<evidence type="ECO:0000313" key="9">
    <source>
        <dbReference type="EMBL" id="KAG5396469.1"/>
    </source>
</evidence>
<evidence type="ECO:0000256" key="5">
    <source>
        <dbReference type="ARBA" id="ARBA00023157"/>
    </source>
</evidence>
<keyword evidence="5" id="KW-1015">Disulfide bond</keyword>
<keyword evidence="4" id="KW-0788">Thiol protease</keyword>
<dbReference type="InterPro" id="IPR000668">
    <property type="entry name" value="Peptidase_C1A_C"/>
</dbReference>
<organism evidence="9 10">
    <name type="scientific">Brassica rapa subsp. trilocularis</name>
    <dbReference type="NCBI Taxonomy" id="1813537"/>
    <lineage>
        <taxon>Eukaryota</taxon>
        <taxon>Viridiplantae</taxon>
        <taxon>Streptophyta</taxon>
        <taxon>Embryophyta</taxon>
        <taxon>Tracheophyta</taxon>
        <taxon>Spermatophyta</taxon>
        <taxon>Magnoliopsida</taxon>
        <taxon>eudicotyledons</taxon>
        <taxon>Gunneridae</taxon>
        <taxon>Pentapetalae</taxon>
        <taxon>rosids</taxon>
        <taxon>malvids</taxon>
        <taxon>Brassicales</taxon>
        <taxon>Brassicaceae</taxon>
        <taxon>Brassiceae</taxon>
        <taxon>Brassica</taxon>
    </lineage>
</organism>
<gene>
    <name evidence="9" type="primary">A05p013620.1_BraROA</name>
    <name evidence="9" type="ORF">IGI04_018283</name>
</gene>
<dbReference type="InterPro" id="IPR013128">
    <property type="entry name" value="Peptidase_C1A"/>
</dbReference>
<dbReference type="InterPro" id="IPR037277">
    <property type="entry name" value="Granulin_sf"/>
</dbReference>
<evidence type="ECO:0008006" key="11">
    <source>
        <dbReference type="Google" id="ProtNLM"/>
    </source>
</evidence>
<evidence type="ECO:0000256" key="4">
    <source>
        <dbReference type="ARBA" id="ARBA00022807"/>
    </source>
</evidence>
<evidence type="ECO:0000313" key="10">
    <source>
        <dbReference type="Proteomes" id="UP000823674"/>
    </source>
</evidence>
<proteinExistence type="inferred from homology"/>
<dbReference type="SUPFAM" id="SSF54001">
    <property type="entry name" value="Cysteine proteinases"/>
    <property type="match status" value="1"/>
</dbReference>
<dbReference type="Proteomes" id="UP000823674">
    <property type="component" value="Chromosome A05"/>
</dbReference>
<evidence type="ECO:0000256" key="1">
    <source>
        <dbReference type="ARBA" id="ARBA00008455"/>
    </source>
</evidence>